<accession>A0A316DFE9</accession>
<sequence length="118" mass="13662">MDNLTNEKYHQMALNKVRSLMKQKPSKESTEGQELEMLITLIEAYEEIHIPMQASDPIAYLQYRMEQGNLKNKDLIPFIGDKTKVSKVMNRKQELSVLMIKRLSQGLNIPLNFLIPSV</sequence>
<name>A0A316DFE9_9BACT</name>
<reference evidence="1 2" key="1">
    <citation type="submission" date="2018-05" db="EMBL/GenBank/DDBJ databases">
        <title>Genomic Encyclopedia of Archaeal and Bacterial Type Strains, Phase II (KMG-II): from individual species to whole genera.</title>
        <authorList>
            <person name="Goeker M."/>
        </authorList>
    </citation>
    <scope>NUCLEOTIDE SEQUENCE [LARGE SCALE GENOMIC DNA]</scope>
    <source>
        <strain evidence="1 2">DSM 22214</strain>
    </source>
</reference>
<dbReference type="GO" id="GO:0001046">
    <property type="term" value="F:core promoter sequence-specific DNA binding"/>
    <property type="evidence" value="ECO:0007669"/>
    <property type="project" value="TreeGrafter"/>
</dbReference>
<protein>
    <submittedName>
        <fullName evidence="1">HTH-type transcriptional regulator/antitoxin HigA</fullName>
    </submittedName>
</protein>
<gene>
    <name evidence="1" type="ORF">LV89_04742</name>
</gene>
<dbReference type="OrthoDB" id="9796786at2"/>
<comment type="caution">
    <text evidence="1">The sequence shown here is derived from an EMBL/GenBank/DDBJ whole genome shotgun (WGS) entry which is preliminary data.</text>
</comment>
<proteinExistence type="predicted"/>
<dbReference type="Proteomes" id="UP000245489">
    <property type="component" value="Unassembled WGS sequence"/>
</dbReference>
<evidence type="ECO:0000313" key="2">
    <source>
        <dbReference type="Proteomes" id="UP000245489"/>
    </source>
</evidence>
<evidence type="ECO:0000313" key="1">
    <source>
        <dbReference type="EMBL" id="PWK16784.1"/>
    </source>
</evidence>
<dbReference type="PANTHER" id="PTHR40455">
    <property type="entry name" value="ANTITOXIN HIGA"/>
    <property type="match status" value="1"/>
</dbReference>
<keyword evidence="2" id="KW-1185">Reference proteome</keyword>
<dbReference type="RefSeq" id="WP_109745400.1">
    <property type="nucleotide sequence ID" value="NZ_QGGO01000044.1"/>
</dbReference>
<dbReference type="AlphaFoldDB" id="A0A316DFE9"/>
<dbReference type="EMBL" id="QGGO01000044">
    <property type="protein sequence ID" value="PWK16784.1"/>
    <property type="molecule type" value="Genomic_DNA"/>
</dbReference>
<dbReference type="InterPro" id="IPR039060">
    <property type="entry name" value="Antitox_HigA"/>
</dbReference>
<dbReference type="PANTHER" id="PTHR40455:SF1">
    <property type="entry name" value="ANTITOXIN HIGA"/>
    <property type="match status" value="1"/>
</dbReference>
<organism evidence="1 2">
    <name type="scientific">Arcicella aurantiaca</name>
    <dbReference type="NCBI Taxonomy" id="591202"/>
    <lineage>
        <taxon>Bacteria</taxon>
        <taxon>Pseudomonadati</taxon>
        <taxon>Bacteroidota</taxon>
        <taxon>Cytophagia</taxon>
        <taxon>Cytophagales</taxon>
        <taxon>Flectobacillaceae</taxon>
        <taxon>Arcicella</taxon>
    </lineage>
</organism>
<dbReference type="GO" id="GO:0006355">
    <property type="term" value="P:regulation of DNA-templated transcription"/>
    <property type="evidence" value="ECO:0007669"/>
    <property type="project" value="InterPro"/>
</dbReference>